<sequence length="284" mass="29541">MKIGGSTRVFLILGDPVAQVRAPQVFNHLFKQHGVDAVLVPARVAPADFDSFARSVLKAGNIDGLWLTIPHKTAMVQMLDHCDALGRAANAVNAVRRNADGSIEGALFDGIGFAKGLDLWGVPVAGRNVLIVGVGGAGVAIAATLAARGAGRIALAARDVKRATGIADGLREAFDCEVVAVPTPDPAGYDLVINATPLGLNASDPPAFDVARLDSDACVVDILMKNQPTPLLRACHARGVAAYPGFEMLIQQVPEYLTFFGLGEVAAAVQDDLSGVRALFEAGD</sequence>
<evidence type="ECO:0000313" key="5">
    <source>
        <dbReference type="EMBL" id="MEJ8847736.1"/>
    </source>
</evidence>
<dbReference type="CDD" id="cd01065">
    <property type="entry name" value="NAD_bind_Shikimate_DH"/>
    <property type="match status" value="1"/>
</dbReference>
<comment type="pathway">
    <text evidence="1">Metabolic intermediate biosynthesis; chorismate biosynthesis; chorismate from D-erythrose 4-phosphate and phosphoenolpyruvate: step 4/7.</text>
</comment>
<proteinExistence type="predicted"/>
<protein>
    <submittedName>
        <fullName evidence="5">Shikimate dehydrogenase</fullName>
    </submittedName>
</protein>
<gene>
    <name evidence="5" type="ORF">WKW82_13840</name>
</gene>
<dbReference type="Pfam" id="PF08501">
    <property type="entry name" value="Shikimate_dh_N"/>
    <property type="match status" value="1"/>
</dbReference>
<dbReference type="RefSeq" id="WP_340343205.1">
    <property type="nucleotide sequence ID" value="NZ_JBBKZT010000006.1"/>
</dbReference>
<dbReference type="InterPro" id="IPR022893">
    <property type="entry name" value="Shikimate_DH_fam"/>
</dbReference>
<keyword evidence="6" id="KW-1185">Reference proteome</keyword>
<feature type="domain" description="Shikimate dehydrogenase substrate binding N-terminal" evidence="4">
    <location>
        <begin position="12"/>
        <end position="95"/>
    </location>
</feature>
<dbReference type="SUPFAM" id="SSF51735">
    <property type="entry name" value="NAD(P)-binding Rossmann-fold domains"/>
    <property type="match status" value="1"/>
</dbReference>
<dbReference type="InterPro" id="IPR013708">
    <property type="entry name" value="Shikimate_DH-bd_N"/>
</dbReference>
<organism evidence="5 6">
    <name type="scientific">Variovorax rhizosphaerae</name>
    <dbReference type="NCBI Taxonomy" id="1836200"/>
    <lineage>
        <taxon>Bacteria</taxon>
        <taxon>Pseudomonadati</taxon>
        <taxon>Pseudomonadota</taxon>
        <taxon>Betaproteobacteria</taxon>
        <taxon>Burkholderiales</taxon>
        <taxon>Comamonadaceae</taxon>
        <taxon>Variovorax</taxon>
    </lineage>
</organism>
<evidence type="ECO:0000256" key="1">
    <source>
        <dbReference type="ARBA" id="ARBA00004871"/>
    </source>
</evidence>
<dbReference type="PANTHER" id="PTHR21089">
    <property type="entry name" value="SHIKIMATE DEHYDROGENASE"/>
    <property type="match status" value="1"/>
</dbReference>
<keyword evidence="2" id="KW-0560">Oxidoreductase</keyword>
<evidence type="ECO:0000313" key="6">
    <source>
        <dbReference type="Proteomes" id="UP001385892"/>
    </source>
</evidence>
<evidence type="ECO:0000256" key="3">
    <source>
        <dbReference type="ARBA" id="ARBA00023141"/>
    </source>
</evidence>
<accession>A0ABU8WJN3</accession>
<evidence type="ECO:0000256" key="2">
    <source>
        <dbReference type="ARBA" id="ARBA00023002"/>
    </source>
</evidence>
<name>A0ABU8WJN3_9BURK</name>
<dbReference type="Gene3D" id="3.40.50.10860">
    <property type="entry name" value="Leucine Dehydrogenase, chain A, domain 1"/>
    <property type="match status" value="1"/>
</dbReference>
<evidence type="ECO:0000259" key="4">
    <source>
        <dbReference type="Pfam" id="PF08501"/>
    </source>
</evidence>
<comment type="caution">
    <text evidence="5">The sequence shown here is derived from an EMBL/GenBank/DDBJ whole genome shotgun (WGS) entry which is preliminary data.</text>
</comment>
<dbReference type="Gene3D" id="3.40.50.720">
    <property type="entry name" value="NAD(P)-binding Rossmann-like Domain"/>
    <property type="match status" value="1"/>
</dbReference>
<dbReference type="InterPro" id="IPR046346">
    <property type="entry name" value="Aminoacid_DH-like_N_sf"/>
</dbReference>
<dbReference type="PANTHER" id="PTHR21089:SF1">
    <property type="entry name" value="BIFUNCTIONAL 3-DEHYDROQUINATE DEHYDRATASE_SHIKIMATE DEHYDROGENASE, CHLOROPLASTIC"/>
    <property type="match status" value="1"/>
</dbReference>
<keyword evidence="3" id="KW-0057">Aromatic amino acid biosynthesis</keyword>
<dbReference type="EMBL" id="JBBKZT010000006">
    <property type="protein sequence ID" value="MEJ8847736.1"/>
    <property type="molecule type" value="Genomic_DNA"/>
</dbReference>
<reference evidence="5 6" key="1">
    <citation type="submission" date="2024-03" db="EMBL/GenBank/DDBJ databases">
        <title>Novel species of the genus Variovorax.</title>
        <authorList>
            <person name="Liu Q."/>
            <person name="Xin Y.-H."/>
        </authorList>
    </citation>
    <scope>NUCLEOTIDE SEQUENCE [LARGE SCALE GENOMIC DNA]</scope>
    <source>
        <strain evidence="5 6">KACC 18900</strain>
    </source>
</reference>
<keyword evidence="3" id="KW-0028">Amino-acid biosynthesis</keyword>
<dbReference type="Proteomes" id="UP001385892">
    <property type="component" value="Unassembled WGS sequence"/>
</dbReference>
<dbReference type="InterPro" id="IPR036291">
    <property type="entry name" value="NAD(P)-bd_dom_sf"/>
</dbReference>
<dbReference type="SUPFAM" id="SSF53223">
    <property type="entry name" value="Aminoacid dehydrogenase-like, N-terminal domain"/>
    <property type="match status" value="1"/>
</dbReference>